<protein>
    <submittedName>
        <fullName evidence="2">Uncharacterized protein</fullName>
    </submittedName>
</protein>
<gene>
    <name evidence="2" type="ORF">AVEN_58380_1</name>
</gene>
<organism evidence="2 3">
    <name type="scientific">Araneus ventricosus</name>
    <name type="common">Orbweaver spider</name>
    <name type="synonym">Epeira ventricosa</name>
    <dbReference type="NCBI Taxonomy" id="182803"/>
    <lineage>
        <taxon>Eukaryota</taxon>
        <taxon>Metazoa</taxon>
        <taxon>Ecdysozoa</taxon>
        <taxon>Arthropoda</taxon>
        <taxon>Chelicerata</taxon>
        <taxon>Arachnida</taxon>
        <taxon>Araneae</taxon>
        <taxon>Araneomorphae</taxon>
        <taxon>Entelegynae</taxon>
        <taxon>Araneoidea</taxon>
        <taxon>Araneidae</taxon>
        <taxon>Araneus</taxon>
    </lineage>
</organism>
<evidence type="ECO:0000256" key="1">
    <source>
        <dbReference type="SAM" id="MobiDB-lite"/>
    </source>
</evidence>
<feature type="compositionally biased region" description="Acidic residues" evidence="1">
    <location>
        <begin position="55"/>
        <end position="72"/>
    </location>
</feature>
<feature type="compositionally biased region" description="Polar residues" evidence="1">
    <location>
        <begin position="26"/>
        <end position="41"/>
    </location>
</feature>
<dbReference type="EMBL" id="BGPR01004851">
    <property type="protein sequence ID" value="GBN04032.1"/>
    <property type="molecule type" value="Genomic_DNA"/>
</dbReference>
<sequence length="179" mass="19609">MTEHLNGHTENLQNGFHDVPNGPTLAVTNGHRTQDDPTSTDKAPRKRVSFHDAVTDIDGENDDHKEEEDDAPSLDGILNVSEKISFFNQTTKAKASLGQPSSIPQARLAFVTEMVQSSPPGNESREDREEDIEVSSPRVTDTPPEVGGISVREEAADMATQVTFMKIFATPKKTVHESE</sequence>
<keyword evidence="3" id="KW-1185">Reference proteome</keyword>
<accession>A0A4Y2KPC4</accession>
<dbReference type="AlphaFoldDB" id="A0A4Y2KPC4"/>
<dbReference type="OrthoDB" id="6413589at2759"/>
<proteinExistence type="predicted"/>
<dbReference type="Proteomes" id="UP000499080">
    <property type="component" value="Unassembled WGS sequence"/>
</dbReference>
<feature type="region of interest" description="Disordered" evidence="1">
    <location>
        <begin position="1"/>
        <end position="76"/>
    </location>
</feature>
<comment type="caution">
    <text evidence="2">The sequence shown here is derived from an EMBL/GenBank/DDBJ whole genome shotgun (WGS) entry which is preliminary data.</text>
</comment>
<name>A0A4Y2KPC4_ARAVE</name>
<evidence type="ECO:0000313" key="3">
    <source>
        <dbReference type="Proteomes" id="UP000499080"/>
    </source>
</evidence>
<evidence type="ECO:0000313" key="2">
    <source>
        <dbReference type="EMBL" id="GBN04032.1"/>
    </source>
</evidence>
<feature type="region of interest" description="Disordered" evidence="1">
    <location>
        <begin position="115"/>
        <end position="149"/>
    </location>
</feature>
<reference evidence="2 3" key="1">
    <citation type="journal article" date="2019" name="Sci. Rep.">
        <title>Orb-weaving spider Araneus ventricosus genome elucidates the spidroin gene catalogue.</title>
        <authorList>
            <person name="Kono N."/>
            <person name="Nakamura H."/>
            <person name="Ohtoshi R."/>
            <person name="Moran D.A.P."/>
            <person name="Shinohara A."/>
            <person name="Yoshida Y."/>
            <person name="Fujiwara M."/>
            <person name="Mori M."/>
            <person name="Tomita M."/>
            <person name="Arakawa K."/>
        </authorList>
    </citation>
    <scope>NUCLEOTIDE SEQUENCE [LARGE SCALE GENOMIC DNA]</scope>
</reference>